<accession>A0ABY6HZL1</accession>
<evidence type="ECO:0008006" key="4">
    <source>
        <dbReference type="Google" id="ProtNLM"/>
    </source>
</evidence>
<feature type="transmembrane region" description="Helical" evidence="1">
    <location>
        <begin position="112"/>
        <end position="131"/>
    </location>
</feature>
<sequence>MKKKEFSAIASCGKAIEKYALFRIIFFGVGAITLFIATIISPQIESLNLDGMSDSELFSNIEGSLFFWLIISLLLIFAVVILGFIVLGMYFRYIMRLKDVTKETASQYLRNILICEFSRPIIWIIQLFLIGKWNNSLLYLLNCISLAISIYIAIQYRKWILLFSDYDLKLTAYSSILTYLQIWMLAGGTFIILSLIQLIGLWTGLFLFVVEALLLLLISISLWFFGKKIDWLF</sequence>
<keyword evidence="1" id="KW-1133">Transmembrane helix</keyword>
<feature type="transmembrane region" description="Helical" evidence="1">
    <location>
        <begin position="137"/>
        <end position="156"/>
    </location>
</feature>
<feature type="transmembrane region" description="Helical" evidence="1">
    <location>
        <begin position="64"/>
        <end position="91"/>
    </location>
</feature>
<keyword evidence="3" id="KW-1185">Reference proteome</keyword>
<dbReference type="Proteomes" id="UP001208689">
    <property type="component" value="Chromosome"/>
</dbReference>
<dbReference type="EMBL" id="CP104013">
    <property type="protein sequence ID" value="UYP48828.1"/>
    <property type="molecule type" value="Genomic_DNA"/>
</dbReference>
<gene>
    <name evidence="2" type="ORF">NEF87_005113</name>
</gene>
<evidence type="ECO:0000313" key="3">
    <source>
        <dbReference type="Proteomes" id="UP001208689"/>
    </source>
</evidence>
<name>A0ABY6HZL1_9ARCH</name>
<evidence type="ECO:0000256" key="1">
    <source>
        <dbReference type="SAM" id="Phobius"/>
    </source>
</evidence>
<reference evidence="2" key="1">
    <citation type="submission" date="2022-09" db="EMBL/GenBank/DDBJ databases">
        <title>Actin cytoskeleton and complex cell architecture in an #Asgard archaeon.</title>
        <authorList>
            <person name="Ponce Toledo R.I."/>
            <person name="Schleper C."/>
            <person name="Rodrigues Oliveira T."/>
            <person name="Wollweber F."/>
            <person name="Xu J."/>
            <person name="Rittmann S."/>
            <person name="Klingl A."/>
            <person name="Pilhofer M."/>
        </authorList>
    </citation>
    <scope>NUCLEOTIDE SEQUENCE</scope>
    <source>
        <strain evidence="2">B-35</strain>
    </source>
</reference>
<organism evidence="2 3">
    <name type="scientific">Candidatus Lokiarchaeum ossiferum</name>
    <dbReference type="NCBI Taxonomy" id="2951803"/>
    <lineage>
        <taxon>Archaea</taxon>
        <taxon>Promethearchaeati</taxon>
        <taxon>Promethearchaeota</taxon>
        <taxon>Promethearchaeia</taxon>
        <taxon>Promethearchaeales</taxon>
        <taxon>Promethearchaeaceae</taxon>
        <taxon>Candidatus Lokiarchaeum</taxon>
    </lineage>
</organism>
<proteinExistence type="predicted"/>
<feature type="transmembrane region" description="Helical" evidence="1">
    <location>
        <begin position="21"/>
        <end position="44"/>
    </location>
</feature>
<feature type="transmembrane region" description="Helical" evidence="1">
    <location>
        <begin position="176"/>
        <end position="199"/>
    </location>
</feature>
<evidence type="ECO:0000313" key="2">
    <source>
        <dbReference type="EMBL" id="UYP48828.1"/>
    </source>
</evidence>
<keyword evidence="1" id="KW-0812">Transmembrane</keyword>
<keyword evidence="1" id="KW-0472">Membrane</keyword>
<feature type="transmembrane region" description="Helical" evidence="1">
    <location>
        <begin position="205"/>
        <end position="225"/>
    </location>
</feature>
<protein>
    <recommendedName>
        <fullName evidence="4">DUF4013 domain-containing protein</fullName>
    </recommendedName>
</protein>